<proteinExistence type="predicted"/>
<comment type="caution">
    <text evidence="1">The sequence shown here is derived from an EMBL/GenBank/DDBJ whole genome shotgun (WGS) entry which is preliminary data.</text>
</comment>
<dbReference type="AlphaFoldDB" id="A0AAJ1LJP9"/>
<name>A0AAJ1LJP9_MEDGN</name>
<dbReference type="EMBL" id="JAPRBD010000004">
    <property type="protein sequence ID" value="MCZ0689575.1"/>
    <property type="molecule type" value="Genomic_DNA"/>
</dbReference>
<organism evidence="1 2">
    <name type="scientific">Mediterraneibacter gnavus</name>
    <name type="common">Ruminococcus gnavus</name>
    <dbReference type="NCBI Taxonomy" id="33038"/>
    <lineage>
        <taxon>Bacteria</taxon>
        <taxon>Bacillati</taxon>
        <taxon>Bacillota</taxon>
        <taxon>Clostridia</taxon>
        <taxon>Lachnospirales</taxon>
        <taxon>Lachnospiraceae</taxon>
        <taxon>Mediterraneibacter</taxon>
    </lineage>
</organism>
<accession>A0AAJ1LJP9</accession>
<evidence type="ECO:0000313" key="1">
    <source>
        <dbReference type="EMBL" id="MCZ0689575.1"/>
    </source>
</evidence>
<protein>
    <submittedName>
        <fullName evidence="1">Uncharacterized protein</fullName>
    </submittedName>
</protein>
<gene>
    <name evidence="1" type="ORF">OZZ16_06545</name>
</gene>
<reference evidence="1" key="1">
    <citation type="submission" date="2022-11" db="EMBL/GenBank/DDBJ databases">
        <title>Temperate bacteriophages infecting mucin-degrading bacterium Ruminococcus gnavus from the human gut.</title>
        <authorList>
            <person name="Buttimer C."/>
        </authorList>
    </citation>
    <scope>NUCLEOTIDE SEQUENCE</scope>
    <source>
        <strain evidence="1">CCUG 52279</strain>
    </source>
</reference>
<dbReference type="Proteomes" id="UP001076974">
    <property type="component" value="Unassembled WGS sequence"/>
</dbReference>
<evidence type="ECO:0000313" key="2">
    <source>
        <dbReference type="Proteomes" id="UP001076974"/>
    </source>
</evidence>
<sequence length="316" mass="34848">MGGLMLGGKRCYLCGGKLVNGRCVECGLDNEKNTKKVYHLNESVKMQDSQPRDAVQKIGKGLAIGSVILLVAAVGAVALNSYFEEQEKGQSQSGEEYDEYQFAKRQLSETGEAYDEVLTGGYYEVGVHIPEGIYTVEAQDGESAIYLIDDENGIYIWQQIGNDPENPNQAAVMDDLRLYDGALLEVKSGAALQFRSDCAQTERLHGETNPLQDSVRVEVGQTMTAGRDFPEGLYNVKSEPDWNDLMMTLPDSFLSEFAADEERRVEVISFAPKELDLSYENVPIPKGTEIQTTGAAVTLEPSEKIGSTDYGEFYKE</sequence>